<gene>
    <name evidence="5" type="ORF">LSCM4_01232</name>
</gene>
<sequence>MLPSQSETPATAPPAPESPLNIFIPDRSVPAPFRLEEAPVYRDDWTRQHPCIHLLFHRDIITHLQWCAAACRYMTGGADGAVKLWRSELQPRVTSSSSAQGPVLIPEAHVTTLGGPVTDLRTSSRAIGNSEVAVIASTDGTLTLCRTGSGEVIRTLRGARGESLKPSGAIAAPRSGPTGAGLGKEHAGDEGDSNALAEEDREPRQPYSKAPAWYAADAYSCRLASSSDMAIVRRPVYTVRAYRSEAREVLAGPSNEYFQGLRAVAPTYEHFTQHEMMTADVLVQFSVAFASRTSTHTSAMPRQWYASAIALTAAGAAVSANNIGGPAASSSLQAAPDPLLLLGFPQGLMQVYVLPQRWFALHQHNETRLDPPAMRLPVFSGLLHSAAVLCIEVIVNRDIVVSVSEDGTTQLRRLSCLRAPLRQLGVVVSLPTPVPHAFLPTSASFTPQKSAPRQRVGSAVGHSRLVTCCCVDAEQLLLITGGTDHTLCWWSLMIGSSSSPIRIVSLRDAATAAGSRSEADSTPSSPTHSPLLMARGGYPVDVSLFRRRLFAECDNKASSAGVGRDGTGGSSSSPHSSQVGLFLLVLDTERVVRIFDALSGKLITYEIESRTAAAAAALSSGVVERANSLTKEIRLARYDGVNRADRVLLGGPCLVPWYLARSGEVSATRGHTASIIFSSWCASLKCAVTADAHHVLLWRLRAEGKGDPIAEVLRAWRIAAGVQSVALCDTKTTDEPPHLQRPSLFIAHRSEPVIGQYDCLLCDSLPEPDRAGLPQPRLLRRLSLHAGTSVDALAAVTVVGRSSSSVAHDTSAAEMVTNDAFVACHVTRRRGERELCDAAKDGCLYIFPLQLSRATTAPTSSRAPAAIDGEAELIAPLRELRLSGWRAHSTDSIASVLGLPCANLLVVGGRRALYTSTLSSMITSAVPCSLLPPAWAAAQHSNCRCPNQSMREVLPTAVFPGPLISLADSANLDMADSRTPGQENGVAVFSATLADSSLTGFLSRLAHIPHDTTTSAANCAEAAVCLVLSGSNDGLLQLWDVQHAQELWQCRAVPTREPITALTVGLWAARWLVAAGDLSGVVTLLDITSVVQVARQVVAADTHALQKPVTRPTERSRLILQHGECRMLDRWRAHADAVSGAFFTTASSSVDDAAATAPQLLTTGEDSVVMLWTLPSWALLSAHPLAASGETSGILLFRRGKCADASSRRCPSAPVRVLTSTAKLPWAARQVYVRWRQQYVRERLLDGEPTELLAGLTRFYKHADSADGITGGEREKAEPEKEESEEEAQLIDRVWAMLVADVRALSQFVAPPDLQGDKLAPASRPRTVLEAWCTSLSPGATAEFATVASSSSTPVTKHRPGHDTAKDGTPCEPATLLSVPSGVAGSPTPLLFAFADRCCDGRAGGGRSSARHRPVSEVATSASSVRECLRQALRAVVQSPVGKASSQRASEPSMASPQCCTSALGPPLLLSVAHPFASADETPPPPLGRSSPASDAMPNLIEVVNSETSRSPPGGASLSTACADHSYAVASNTLARQVADHVATPQRHVGFTDEGGEPRSTSYPAPTVPVQSPSTRTVVTCRVGYSARAPMVRSSSAERRAGPALQHGWLLRNTPPGDTRDVAMNRSATAPHVSEGPFVDDDGDDSGADPDTVAGAPYRGLAGCGVAAAVIQHANTHRRREEALQRVITRKQAKNPVCRRGAATDGTAERKCKPDGDIVVDPALRVGSVAFGLPQRSVRRASAATRRCERSPTKNPLKARIGGSSEQSGTPQPVVLTPPKATQVLVSDAYLTPVLARVGVSSALLPDCAAAAPTVTISGATVSPELAFDSAHSAWYTERQRRRAVAREKARLWNSQRLMKTLLEWTTPSVESSGGIAEQLSDTEGCVEDNQIIALGTNSTTAHLGNAVATAGRIASPPVLTLPPILALGTPTNKAPSVNSNAAPPTVQDTIASPDAAEAALEALLFVSPTTAIDAAVRDGLPSRKTLQAEMAAARVRMRQSVQIRAAHQRKQRAVAASSPSNQSPPATELYNDSADVPEELGSGDTDSLSEEQRCPHQIASAGEFGGRSHEVRMTSGDTIHVTTPVSALGKSRCAPRRALQTHEGAEPRRMATVPLPTATTRQDLFGSNRQRHK</sequence>
<proteinExistence type="predicted"/>
<keyword evidence="2" id="KW-0677">Repeat</keyword>
<feature type="compositionally biased region" description="Low complexity" evidence="4">
    <location>
        <begin position="1"/>
        <end position="10"/>
    </location>
</feature>
<feature type="region of interest" description="Disordered" evidence="4">
    <location>
        <begin position="1742"/>
        <end position="1775"/>
    </location>
</feature>
<feature type="region of interest" description="Disordered" evidence="4">
    <location>
        <begin position="1"/>
        <end position="21"/>
    </location>
</feature>
<feature type="region of interest" description="Disordered" evidence="4">
    <location>
        <begin position="514"/>
        <end position="533"/>
    </location>
</feature>
<feature type="region of interest" description="Disordered" evidence="4">
    <location>
        <begin position="1476"/>
        <end position="1495"/>
    </location>
</feature>
<dbReference type="RefSeq" id="XP_067058980.1">
    <property type="nucleotide sequence ID" value="XM_067203289.1"/>
</dbReference>
<dbReference type="PANTHER" id="PTHR44019">
    <property type="entry name" value="WD REPEAT-CONTAINING PROTEIN 55"/>
    <property type="match status" value="1"/>
</dbReference>
<dbReference type="PANTHER" id="PTHR44019:SF8">
    <property type="entry name" value="POC1 CENTRIOLAR PROTEIN HOMOLOG"/>
    <property type="match status" value="1"/>
</dbReference>
<feature type="region of interest" description="Disordered" evidence="4">
    <location>
        <begin position="2005"/>
        <end position="2054"/>
    </location>
</feature>
<feature type="compositionally biased region" description="Acidic residues" evidence="4">
    <location>
        <begin position="1638"/>
        <end position="1648"/>
    </location>
</feature>
<dbReference type="SUPFAM" id="SSF50978">
    <property type="entry name" value="WD40 repeat-like"/>
    <property type="match status" value="1"/>
</dbReference>
<feature type="region of interest" description="Disordered" evidence="4">
    <location>
        <begin position="2085"/>
        <end position="2134"/>
    </location>
</feature>
<feature type="region of interest" description="Disordered" evidence="4">
    <location>
        <begin position="557"/>
        <end position="577"/>
    </location>
</feature>
<evidence type="ECO:0000313" key="6">
    <source>
        <dbReference type="Proteomes" id="UP000674143"/>
    </source>
</evidence>
<evidence type="ECO:0000256" key="3">
    <source>
        <dbReference type="PROSITE-ProRule" id="PRU00221"/>
    </source>
</evidence>
<dbReference type="GeneID" id="92357223"/>
<dbReference type="Gene3D" id="2.130.10.10">
    <property type="entry name" value="YVTN repeat-like/Quinoprotein amine dehydrogenase"/>
    <property type="match status" value="3"/>
</dbReference>
<keyword evidence="6" id="KW-1185">Reference proteome</keyword>
<dbReference type="PROSITE" id="PS50082">
    <property type="entry name" value="WD_REPEATS_2"/>
    <property type="match status" value="2"/>
</dbReference>
<dbReference type="InterPro" id="IPR036322">
    <property type="entry name" value="WD40_repeat_dom_sf"/>
</dbReference>
<dbReference type="InterPro" id="IPR050505">
    <property type="entry name" value="WDR55/POC1"/>
</dbReference>
<name>A0A836GWI2_9TRYP</name>
<comment type="caution">
    <text evidence="5">The sequence shown here is derived from an EMBL/GenBank/DDBJ whole genome shotgun (WGS) entry which is preliminary data.</text>
</comment>
<feature type="compositionally biased region" description="Polar residues" evidence="4">
    <location>
        <begin position="1559"/>
        <end position="1575"/>
    </location>
</feature>
<feature type="compositionally biased region" description="Low complexity" evidence="4">
    <location>
        <begin position="2014"/>
        <end position="2027"/>
    </location>
</feature>
<feature type="compositionally biased region" description="Low complexity" evidence="4">
    <location>
        <begin position="521"/>
        <end position="530"/>
    </location>
</feature>
<evidence type="ECO:0000313" key="5">
    <source>
        <dbReference type="EMBL" id="KAG5466090.1"/>
    </source>
</evidence>
<feature type="region of interest" description="Disordered" evidence="4">
    <location>
        <begin position="1548"/>
        <end position="1575"/>
    </location>
</feature>
<evidence type="ECO:0000256" key="2">
    <source>
        <dbReference type="ARBA" id="ARBA00022737"/>
    </source>
</evidence>
<reference evidence="6" key="2">
    <citation type="journal article" date="2021" name="Sci. Data">
        <title>Chromosome-scale genome sequencing, assembly and annotation of six genomes from subfamily Leishmaniinae.</title>
        <authorList>
            <person name="Almutairi H."/>
            <person name="Urbaniak M.D."/>
            <person name="Bates M.D."/>
            <person name="Jariyapan N."/>
            <person name="Kwakye-Nuako G."/>
            <person name="Thomaz Soccol V."/>
            <person name="Al-Salem W.S."/>
            <person name="Dillon R.J."/>
            <person name="Bates P.A."/>
            <person name="Gatherer D."/>
        </authorList>
    </citation>
    <scope>NUCLEOTIDE SEQUENCE [LARGE SCALE GENOMIC DNA]</scope>
</reference>
<accession>A0A836GWI2</accession>
<dbReference type="Proteomes" id="UP000674143">
    <property type="component" value="Unassembled WGS sequence"/>
</dbReference>
<evidence type="ECO:0008006" key="7">
    <source>
        <dbReference type="Google" id="ProtNLM"/>
    </source>
</evidence>
<feature type="compositionally biased region" description="Polar residues" evidence="4">
    <location>
        <begin position="1444"/>
        <end position="1459"/>
    </location>
</feature>
<protein>
    <recommendedName>
        <fullName evidence="7">Guanine nucleotide-binding protein subunit beta-like protein</fullName>
    </recommendedName>
</protein>
<dbReference type="SMART" id="SM00320">
    <property type="entry name" value="WD40"/>
    <property type="match status" value="6"/>
</dbReference>
<feature type="region of interest" description="Disordered" evidence="4">
    <location>
        <begin position="164"/>
        <end position="208"/>
    </location>
</feature>
<evidence type="ECO:0000256" key="4">
    <source>
        <dbReference type="SAM" id="MobiDB-lite"/>
    </source>
</evidence>
<dbReference type="InterPro" id="IPR015943">
    <property type="entry name" value="WD40/YVTN_repeat-like_dom_sf"/>
</dbReference>
<organism evidence="5 6">
    <name type="scientific">Leishmania orientalis</name>
    <dbReference type="NCBI Taxonomy" id="2249476"/>
    <lineage>
        <taxon>Eukaryota</taxon>
        <taxon>Discoba</taxon>
        <taxon>Euglenozoa</taxon>
        <taxon>Kinetoplastea</taxon>
        <taxon>Metakinetoplastina</taxon>
        <taxon>Trypanosomatida</taxon>
        <taxon>Trypanosomatidae</taxon>
        <taxon>Leishmaniinae</taxon>
        <taxon>Leishmania</taxon>
    </lineage>
</organism>
<keyword evidence="1 3" id="KW-0853">WD repeat</keyword>
<reference evidence="6" key="1">
    <citation type="journal article" date="2021" name="Microbiol. Resour. Announc.">
        <title>LGAAP: Leishmaniinae Genome Assembly and Annotation Pipeline.</title>
        <authorList>
            <person name="Almutairi H."/>
            <person name="Urbaniak M.D."/>
            <person name="Bates M.D."/>
            <person name="Jariyapan N."/>
            <person name="Kwakye-Nuako G."/>
            <person name="Thomaz-Soccol V."/>
            <person name="Al-Salem W.S."/>
            <person name="Dillon R.J."/>
            <person name="Bates P.A."/>
            <person name="Gatherer D."/>
        </authorList>
    </citation>
    <scope>NUCLEOTIDE SEQUENCE [LARGE SCALE GENOMIC DNA]</scope>
</reference>
<feature type="region of interest" description="Disordered" evidence="4">
    <location>
        <begin position="1266"/>
        <end position="1286"/>
    </location>
</feature>
<feature type="compositionally biased region" description="Polar residues" evidence="4">
    <location>
        <begin position="2118"/>
        <end position="2134"/>
    </location>
</feature>
<dbReference type="EMBL" id="JAFHLR010000035">
    <property type="protein sequence ID" value="KAG5466090.1"/>
    <property type="molecule type" value="Genomic_DNA"/>
</dbReference>
<feature type="repeat" description="WD" evidence="3">
    <location>
        <begin position="1026"/>
        <end position="1049"/>
    </location>
</feature>
<feature type="repeat" description="WD" evidence="3">
    <location>
        <begin position="54"/>
        <end position="85"/>
    </location>
</feature>
<feature type="region of interest" description="Disordered" evidence="4">
    <location>
        <begin position="1347"/>
        <end position="1370"/>
    </location>
</feature>
<feature type="region of interest" description="Disordered" evidence="4">
    <location>
        <begin position="1439"/>
        <end position="1459"/>
    </location>
</feature>
<feature type="region of interest" description="Disordered" evidence="4">
    <location>
        <begin position="1628"/>
        <end position="1654"/>
    </location>
</feature>
<dbReference type="KEGG" id="loi:92357223"/>
<dbReference type="InterPro" id="IPR001680">
    <property type="entry name" value="WD40_rpt"/>
</dbReference>
<evidence type="ECO:0000256" key="1">
    <source>
        <dbReference type="ARBA" id="ARBA00022574"/>
    </source>
</evidence>